<comment type="caution">
    <text evidence="1">The sequence shown here is derived from an EMBL/GenBank/DDBJ whole genome shotgun (WGS) entry which is preliminary data.</text>
</comment>
<evidence type="ECO:0000313" key="2">
    <source>
        <dbReference type="Proteomes" id="UP000198211"/>
    </source>
</evidence>
<name>A0A225V796_9STRA</name>
<dbReference type="OrthoDB" id="127996at2759"/>
<evidence type="ECO:0000313" key="1">
    <source>
        <dbReference type="EMBL" id="OWZ01351.1"/>
    </source>
</evidence>
<feature type="non-terminal residue" evidence="1">
    <location>
        <position position="1"/>
    </location>
</feature>
<dbReference type="EMBL" id="NBNE01006920">
    <property type="protein sequence ID" value="OWZ01351.1"/>
    <property type="molecule type" value="Genomic_DNA"/>
</dbReference>
<gene>
    <name evidence="1" type="ORF">PHMEG_00027280</name>
</gene>
<keyword evidence="2" id="KW-1185">Reference proteome</keyword>
<accession>A0A225V796</accession>
<dbReference type="Proteomes" id="UP000198211">
    <property type="component" value="Unassembled WGS sequence"/>
</dbReference>
<sequence length="59" mass="6202">KPFAAAYGETMQSWGSVAVALSQAIGVEVNAKQVRDRLGVLKKNLAAGERQATIGSDIE</sequence>
<organism evidence="1 2">
    <name type="scientific">Phytophthora megakarya</name>
    <dbReference type="NCBI Taxonomy" id="4795"/>
    <lineage>
        <taxon>Eukaryota</taxon>
        <taxon>Sar</taxon>
        <taxon>Stramenopiles</taxon>
        <taxon>Oomycota</taxon>
        <taxon>Peronosporomycetes</taxon>
        <taxon>Peronosporales</taxon>
        <taxon>Peronosporaceae</taxon>
        <taxon>Phytophthora</taxon>
    </lineage>
</organism>
<dbReference type="AlphaFoldDB" id="A0A225V796"/>
<reference evidence="2" key="1">
    <citation type="submission" date="2017-03" db="EMBL/GenBank/DDBJ databases">
        <title>Phytopthora megakarya and P. palmivora, two closely related causual agents of cacao black pod achieved similar genome size and gene model numbers by different mechanisms.</title>
        <authorList>
            <person name="Ali S."/>
            <person name="Shao J."/>
            <person name="Larry D.J."/>
            <person name="Kronmiller B."/>
            <person name="Shen D."/>
            <person name="Strem M.D."/>
            <person name="Melnick R.L."/>
            <person name="Guiltinan M.J."/>
            <person name="Tyler B.M."/>
            <person name="Meinhardt L.W."/>
            <person name="Bailey B.A."/>
        </authorList>
    </citation>
    <scope>NUCLEOTIDE SEQUENCE [LARGE SCALE GENOMIC DNA]</scope>
    <source>
        <strain evidence="2">zdho120</strain>
    </source>
</reference>
<protein>
    <submittedName>
        <fullName evidence="1">Uncharacterized protein</fullName>
    </submittedName>
</protein>
<proteinExistence type="predicted"/>